<dbReference type="Gene3D" id="3.30.420.40">
    <property type="match status" value="1"/>
</dbReference>
<evidence type="ECO:0000259" key="2">
    <source>
        <dbReference type="Pfam" id="PF02541"/>
    </source>
</evidence>
<dbReference type="Proteomes" id="UP000285138">
    <property type="component" value="Unassembled WGS sequence"/>
</dbReference>
<accession>A0A424YAZ7</accession>
<name>A0A424YAZ7_9FIRM</name>
<evidence type="ECO:0000313" key="4">
    <source>
        <dbReference type="Proteomes" id="UP000285138"/>
    </source>
</evidence>
<gene>
    <name evidence="3" type="ORF">D5R97_08985</name>
</gene>
<reference evidence="3 4" key="1">
    <citation type="submission" date="2018-08" db="EMBL/GenBank/DDBJ databases">
        <title>The metabolism and importance of syntrophic acetate oxidation coupled to methane or sulfide production in haloalkaline environments.</title>
        <authorList>
            <person name="Timmers P.H.A."/>
            <person name="Vavourakis C.D."/>
            <person name="Sorokin D.Y."/>
            <person name="Sinninghe Damste J.S."/>
            <person name="Muyzer G."/>
            <person name="Stams A.J.M."/>
            <person name="Plugge C.M."/>
        </authorList>
    </citation>
    <scope>NUCLEOTIDE SEQUENCE [LARGE SCALE GENOMIC DNA]</scope>
    <source>
        <strain evidence="3">MSAO_Bac1</strain>
    </source>
</reference>
<comment type="similarity">
    <text evidence="1">Belongs to the GppA/Ppx family.</text>
</comment>
<dbReference type="EMBL" id="QZAA01000239">
    <property type="protein sequence ID" value="RQD73733.1"/>
    <property type="molecule type" value="Genomic_DNA"/>
</dbReference>
<dbReference type="Gene3D" id="3.30.420.150">
    <property type="entry name" value="Exopolyphosphatase. Domain 2"/>
    <property type="match status" value="1"/>
</dbReference>
<feature type="domain" description="Ppx/GppA phosphatase N-terminal" evidence="2">
    <location>
        <begin position="45"/>
        <end position="322"/>
    </location>
</feature>
<dbReference type="InterPro" id="IPR003695">
    <property type="entry name" value="Ppx_GppA_N"/>
</dbReference>
<dbReference type="CDD" id="cd24054">
    <property type="entry name" value="ASKHA_NBD_AaPPX-GppA_MtPPX2-like"/>
    <property type="match status" value="1"/>
</dbReference>
<evidence type="ECO:0000256" key="1">
    <source>
        <dbReference type="ARBA" id="ARBA00007125"/>
    </source>
</evidence>
<dbReference type="SUPFAM" id="SSF53067">
    <property type="entry name" value="Actin-like ATPase domain"/>
    <property type="match status" value="2"/>
</dbReference>
<dbReference type="PANTHER" id="PTHR30005:SF0">
    <property type="entry name" value="RETROGRADE REGULATION PROTEIN 2"/>
    <property type="match status" value="1"/>
</dbReference>
<dbReference type="Pfam" id="PF02541">
    <property type="entry name" value="Ppx-GppA"/>
    <property type="match status" value="1"/>
</dbReference>
<dbReference type="InterPro" id="IPR050273">
    <property type="entry name" value="GppA/Ppx_hydrolase"/>
</dbReference>
<dbReference type="InterPro" id="IPR043129">
    <property type="entry name" value="ATPase_NBD"/>
</dbReference>
<dbReference type="GO" id="GO:0016462">
    <property type="term" value="F:pyrophosphatase activity"/>
    <property type="evidence" value="ECO:0007669"/>
    <property type="project" value="TreeGrafter"/>
</dbReference>
<proteinExistence type="inferred from homology"/>
<feature type="non-terminal residue" evidence="3">
    <location>
        <position position="1"/>
    </location>
</feature>
<organism evidence="3 4">
    <name type="scientific">Candidatus Syntrophonatronum acetioxidans</name>
    <dbReference type="NCBI Taxonomy" id="1795816"/>
    <lineage>
        <taxon>Bacteria</taxon>
        <taxon>Bacillati</taxon>
        <taxon>Bacillota</taxon>
        <taxon>Clostridia</taxon>
        <taxon>Eubacteriales</taxon>
        <taxon>Syntrophomonadaceae</taxon>
        <taxon>Candidatus Syntrophonatronum</taxon>
    </lineage>
</organism>
<evidence type="ECO:0000313" key="3">
    <source>
        <dbReference type="EMBL" id="RQD73733.1"/>
    </source>
</evidence>
<protein>
    <submittedName>
        <fullName evidence="3">Ppx/GppA family phosphatase</fullName>
    </submittedName>
</protein>
<sequence>FYDILYIKEYSRGILFLLEGSKVKKAVIDVGTNSVRMLMGQLKGNGIFEPVNYRVEITRLGEGMGRENKLTGEGVKRTLKVIKDYLREIKGQGADKIWITATSAVREAENRDSFISRVKEDTGLELKVLSGEEEAELSYYGVIKSLPGIQGSPLVFDLGGGSTEFIWKEKGEVICRSCKIGVVRLTEAFFQEDPPASQEVERAKRHAVEILQEMKEGLEVKGEKLIGVGGTITSLAAVRQELEEYDPDRVHGFVLRREEMELLLKRFISLEERDRRKIPGLQPQRADVIIAGTVALMAIMDTFQFKEVTVSEGDILLGILYSFN</sequence>
<dbReference type="PANTHER" id="PTHR30005">
    <property type="entry name" value="EXOPOLYPHOSPHATASE"/>
    <property type="match status" value="1"/>
</dbReference>
<dbReference type="AlphaFoldDB" id="A0A424YAZ7"/>
<comment type="caution">
    <text evidence="3">The sequence shown here is derived from an EMBL/GenBank/DDBJ whole genome shotgun (WGS) entry which is preliminary data.</text>
</comment>